<reference evidence="3 4" key="1">
    <citation type="submission" date="2024-11" db="EMBL/GenBank/DDBJ databases">
        <title>Adaptive evolution of stress response genes in parasites aligns with host niche diversity.</title>
        <authorList>
            <person name="Hahn C."/>
            <person name="Resl P."/>
        </authorList>
    </citation>
    <scope>NUCLEOTIDE SEQUENCE [LARGE SCALE GENOMIC DNA]</scope>
    <source>
        <strain evidence="3">EGGRZ-B1_66</strain>
        <tissue evidence="3">Body</tissue>
    </source>
</reference>
<dbReference type="SMART" id="SM00315">
    <property type="entry name" value="RGS"/>
    <property type="match status" value="1"/>
</dbReference>
<dbReference type="Gene3D" id="1.10.196.10">
    <property type="match status" value="1"/>
</dbReference>
<evidence type="ECO:0000259" key="2">
    <source>
        <dbReference type="PROSITE" id="PS50132"/>
    </source>
</evidence>
<comment type="caution">
    <text evidence="3">The sequence shown here is derived from an EMBL/GenBank/DDBJ whole genome shotgun (WGS) entry which is preliminary data.</text>
</comment>
<accession>A0ABD2PQH8</accession>
<dbReference type="AlphaFoldDB" id="A0ABD2PQH8"/>
<protein>
    <submittedName>
        <fullName evidence="3">Regulator of G-protein signaling 20</fullName>
    </submittedName>
</protein>
<dbReference type="InterPro" id="IPR044926">
    <property type="entry name" value="RGS_subdomain_2"/>
</dbReference>
<dbReference type="Gene3D" id="1.10.167.10">
    <property type="entry name" value="Regulator of G-protein Signalling 4, domain 2"/>
    <property type="match status" value="1"/>
</dbReference>
<dbReference type="Pfam" id="PF00615">
    <property type="entry name" value="RGS"/>
    <property type="match status" value="1"/>
</dbReference>
<name>A0ABD2PQH8_9PLAT</name>
<sequence length="290" mass="32185">MSNFGFSSAAPVKDSGTKGPRSMAPGHQTGGLSDSNSFQMNAYSNSNRLGNNTQSGGGGGGAQNSENTPLTQQGDMIANDLQMSANQGNNGTAGSNGSIANGDPRTRTCCFCWCCCCSCSCMQVRPNLDENKRNSPSNDMQNKINDPFSKEEHLPTYEELRKWGESFDALMLSGYGQKIFKEFLRSEYSDENIMFWLACEDLKQTTNADDVEEKAHNIYEDFISMLSPKEVSLDSRVREIIDANMMEPSPHTFDEAQLQIYTLMHRDSYPRFLNSRIYKDLLNDVTGTQA</sequence>
<dbReference type="PRINTS" id="PR01301">
    <property type="entry name" value="RGSPROTEIN"/>
</dbReference>
<proteinExistence type="predicted"/>
<dbReference type="EMBL" id="JBJKFK010004487">
    <property type="protein sequence ID" value="KAL3308952.1"/>
    <property type="molecule type" value="Genomic_DNA"/>
</dbReference>
<organism evidence="3 4">
    <name type="scientific">Cichlidogyrus casuarinus</name>
    <dbReference type="NCBI Taxonomy" id="1844966"/>
    <lineage>
        <taxon>Eukaryota</taxon>
        <taxon>Metazoa</taxon>
        <taxon>Spiralia</taxon>
        <taxon>Lophotrochozoa</taxon>
        <taxon>Platyhelminthes</taxon>
        <taxon>Monogenea</taxon>
        <taxon>Monopisthocotylea</taxon>
        <taxon>Dactylogyridea</taxon>
        <taxon>Ancyrocephalidae</taxon>
        <taxon>Cichlidogyrus</taxon>
    </lineage>
</organism>
<dbReference type="PANTHER" id="PTHR10845">
    <property type="entry name" value="REGULATOR OF G PROTEIN SIGNALING"/>
    <property type="match status" value="1"/>
</dbReference>
<keyword evidence="4" id="KW-1185">Reference proteome</keyword>
<dbReference type="PROSITE" id="PS50132">
    <property type="entry name" value="RGS"/>
    <property type="match status" value="1"/>
</dbReference>
<dbReference type="Proteomes" id="UP001626550">
    <property type="component" value="Unassembled WGS sequence"/>
</dbReference>
<feature type="compositionally biased region" description="Polar residues" evidence="1">
    <location>
        <begin position="30"/>
        <end position="54"/>
    </location>
</feature>
<dbReference type="PANTHER" id="PTHR10845:SF192">
    <property type="entry name" value="DOUBLE HIT, ISOFORM B"/>
    <property type="match status" value="1"/>
</dbReference>
<feature type="region of interest" description="Disordered" evidence="1">
    <location>
        <begin position="1"/>
        <end position="71"/>
    </location>
</feature>
<dbReference type="InterPro" id="IPR016137">
    <property type="entry name" value="RGS"/>
</dbReference>
<dbReference type="InterPro" id="IPR024066">
    <property type="entry name" value="RGS_subdom1/3"/>
</dbReference>
<gene>
    <name evidence="3" type="primary">RGS20</name>
    <name evidence="3" type="ORF">Ciccas_012509</name>
</gene>
<evidence type="ECO:0000313" key="3">
    <source>
        <dbReference type="EMBL" id="KAL3308952.1"/>
    </source>
</evidence>
<dbReference type="InterPro" id="IPR036305">
    <property type="entry name" value="RGS_sf"/>
</dbReference>
<dbReference type="FunFam" id="1.10.167.10:FF:000001">
    <property type="entry name" value="Putative regulator of g-protein signaling 12"/>
    <property type="match status" value="1"/>
</dbReference>
<feature type="domain" description="RGS" evidence="2">
    <location>
        <begin position="166"/>
        <end position="282"/>
    </location>
</feature>
<dbReference type="SUPFAM" id="SSF48097">
    <property type="entry name" value="Regulator of G-protein signaling, RGS"/>
    <property type="match status" value="1"/>
</dbReference>
<evidence type="ECO:0000313" key="4">
    <source>
        <dbReference type="Proteomes" id="UP001626550"/>
    </source>
</evidence>
<evidence type="ECO:0000256" key="1">
    <source>
        <dbReference type="SAM" id="MobiDB-lite"/>
    </source>
</evidence>